<dbReference type="FunCoup" id="Q9RX16">
    <property type="interactions" value="376"/>
</dbReference>
<feature type="domain" description="3-hydroxyisobutyrate dehydrogenase-like NAD-binding" evidence="6">
    <location>
        <begin position="180"/>
        <end position="301"/>
    </location>
</feature>
<dbReference type="InterPro" id="IPR002204">
    <property type="entry name" value="3-OH-isobutyrate_DH-rel_CS"/>
</dbReference>
<dbReference type="KEGG" id="dra:DR_0499"/>
<dbReference type="GO" id="GO:0016054">
    <property type="term" value="P:organic acid catabolic process"/>
    <property type="evidence" value="ECO:0007669"/>
    <property type="project" value="UniProtKB-ARBA"/>
</dbReference>
<dbReference type="PANTHER" id="PTHR43060:SF15">
    <property type="entry name" value="3-HYDROXYISOBUTYRATE DEHYDROGENASE-LIKE 1, MITOCHONDRIAL-RELATED"/>
    <property type="match status" value="1"/>
</dbReference>
<dbReference type="GO" id="GO:0050661">
    <property type="term" value="F:NADP binding"/>
    <property type="evidence" value="ECO:0007669"/>
    <property type="project" value="InterPro"/>
</dbReference>
<dbReference type="InParanoid" id="Q9RX16"/>
<dbReference type="EnsemblBacteria" id="AAF10079">
    <property type="protein sequence ID" value="AAF10079"/>
    <property type="gene ID" value="DR_0499"/>
</dbReference>
<dbReference type="STRING" id="243230.DR_0499"/>
<dbReference type="SUPFAM" id="SSF51735">
    <property type="entry name" value="NAD(P)-binding Rossmann-fold domains"/>
    <property type="match status" value="1"/>
</dbReference>
<evidence type="ECO:0000256" key="3">
    <source>
        <dbReference type="ARBA" id="ARBA00023027"/>
    </source>
</evidence>
<feature type="active site" evidence="4">
    <location>
        <position position="186"/>
    </location>
</feature>
<evidence type="ECO:0000259" key="5">
    <source>
        <dbReference type="Pfam" id="PF03446"/>
    </source>
</evidence>
<dbReference type="InterPro" id="IPR015815">
    <property type="entry name" value="HIBADH-related"/>
</dbReference>
<dbReference type="PIRSF" id="PIRSF000103">
    <property type="entry name" value="HIBADH"/>
    <property type="match status" value="1"/>
</dbReference>
<proteinExistence type="inferred from homology"/>
<dbReference type="InterPro" id="IPR008927">
    <property type="entry name" value="6-PGluconate_DH-like_C_sf"/>
</dbReference>
<dbReference type="EMBL" id="AE000513">
    <property type="protein sequence ID" value="AAF10079.1"/>
    <property type="molecule type" value="Genomic_DNA"/>
</dbReference>
<dbReference type="PANTHER" id="PTHR43060">
    <property type="entry name" value="3-HYDROXYISOBUTYRATE DEHYDROGENASE-LIKE 1, MITOCHONDRIAL-RELATED"/>
    <property type="match status" value="1"/>
</dbReference>
<dbReference type="PATRIC" id="fig|243230.17.peg.677"/>
<sequence>MGTSSAASAAEPRAGSGITTAFLGLGAMGFPMAAHLAAQAASGGGRALVWNRTEAKAQDHAARAGSEAVSLADTAQADVLFTCLPTSAEVDEIIAALSPHLRPGTVWVDCTSGHPDAARRQRETLDALGVKFLDAPVSGGTSGAEAGTLTVMLGGPADEIDAASPHLAFAGKVVRVGETGAGFAVKAVNNMLLAVNLWAAGEGLAALGRSGVDLGAALSVINASSGRSNASENLIPQRVLTREFPVTFALGLLAKDTGIALDVVQSAKASAPTLAQVAGLIRAAAHVVGPQEDHTAALKLLEQMNAQEIR</sequence>
<dbReference type="OrthoDB" id="9786703at2"/>
<dbReference type="GO" id="GO:0051287">
    <property type="term" value="F:NAD binding"/>
    <property type="evidence" value="ECO:0007669"/>
    <property type="project" value="InterPro"/>
</dbReference>
<dbReference type="InterPro" id="IPR013328">
    <property type="entry name" value="6PGD_dom2"/>
</dbReference>
<dbReference type="PaxDb" id="243230-DR_0499"/>
<evidence type="ECO:0000313" key="7">
    <source>
        <dbReference type="EMBL" id="AAF10079.1"/>
    </source>
</evidence>
<dbReference type="Gene3D" id="1.10.1040.10">
    <property type="entry name" value="N-(1-d-carboxylethyl)-l-norvaline Dehydrogenase, domain 2"/>
    <property type="match status" value="1"/>
</dbReference>
<gene>
    <name evidence="7" type="ordered locus">DR_0499</name>
</gene>
<name>Q9RX16_DEIRA</name>
<protein>
    <submittedName>
        <fullName evidence="7">3-hydroxyisobutyrate dehydrogenase</fullName>
    </submittedName>
</protein>
<dbReference type="InterPro" id="IPR036291">
    <property type="entry name" value="NAD(P)-bd_dom_sf"/>
</dbReference>
<accession>Q9RX16</accession>
<dbReference type="eggNOG" id="COG2084">
    <property type="taxonomic scope" value="Bacteria"/>
</dbReference>
<keyword evidence="3" id="KW-0520">NAD</keyword>
<dbReference type="HOGENOM" id="CLU_035117_1_1_0"/>
<keyword evidence="8" id="KW-1185">Reference proteome</keyword>
<feature type="domain" description="6-phosphogluconate dehydrogenase NADP-binding" evidence="5">
    <location>
        <begin position="21"/>
        <end position="174"/>
    </location>
</feature>
<dbReference type="SUPFAM" id="SSF48179">
    <property type="entry name" value="6-phosphogluconate dehydrogenase C-terminal domain-like"/>
    <property type="match status" value="1"/>
</dbReference>
<dbReference type="Proteomes" id="UP000002524">
    <property type="component" value="Chromosome 1"/>
</dbReference>
<keyword evidence="2" id="KW-0560">Oxidoreductase</keyword>
<evidence type="ECO:0000256" key="2">
    <source>
        <dbReference type="ARBA" id="ARBA00023002"/>
    </source>
</evidence>
<dbReference type="AlphaFoldDB" id="Q9RX16"/>
<dbReference type="RefSeq" id="WP_010887144.1">
    <property type="nucleotide sequence ID" value="NC_001263.1"/>
</dbReference>
<comment type="similarity">
    <text evidence="1">Belongs to the HIBADH-related family.</text>
</comment>
<evidence type="ECO:0000256" key="1">
    <source>
        <dbReference type="ARBA" id="ARBA00009080"/>
    </source>
</evidence>
<organism evidence="7 8">
    <name type="scientific">Deinococcus radiodurans (strain ATCC 13939 / DSM 20539 / JCM 16871 / CCUG 27074 / LMG 4051 / NBRC 15346 / NCIMB 9279 / VKM B-1422 / R1)</name>
    <dbReference type="NCBI Taxonomy" id="243230"/>
    <lineage>
        <taxon>Bacteria</taxon>
        <taxon>Thermotogati</taxon>
        <taxon>Deinococcota</taxon>
        <taxon>Deinococci</taxon>
        <taxon>Deinococcales</taxon>
        <taxon>Deinococcaceae</taxon>
        <taxon>Deinococcus</taxon>
    </lineage>
</organism>
<dbReference type="GO" id="GO:0016491">
    <property type="term" value="F:oxidoreductase activity"/>
    <property type="evidence" value="ECO:0007669"/>
    <property type="project" value="UniProtKB-KW"/>
</dbReference>
<dbReference type="Gene3D" id="3.40.50.720">
    <property type="entry name" value="NAD(P)-binding Rossmann-like Domain"/>
    <property type="match status" value="1"/>
</dbReference>
<dbReference type="InterPro" id="IPR006115">
    <property type="entry name" value="6PGDH_NADP-bd"/>
</dbReference>
<evidence type="ECO:0000256" key="4">
    <source>
        <dbReference type="PIRSR" id="PIRSR000103-1"/>
    </source>
</evidence>
<dbReference type="InterPro" id="IPR029154">
    <property type="entry name" value="HIBADH-like_NADP-bd"/>
</dbReference>
<reference evidence="7 8" key="1">
    <citation type="journal article" date="1999" name="Science">
        <title>Genome sequence of the radioresistant bacterium Deinococcus radiodurans R1.</title>
        <authorList>
            <person name="White O."/>
            <person name="Eisen J.A."/>
            <person name="Heidelberg J.F."/>
            <person name="Hickey E.K."/>
            <person name="Peterson J.D."/>
            <person name="Dodson R.J."/>
            <person name="Haft D.H."/>
            <person name="Gwinn M.L."/>
            <person name="Nelson W.C."/>
            <person name="Richardson D.L."/>
            <person name="Moffat K.S."/>
            <person name="Qin H."/>
            <person name="Jiang L."/>
            <person name="Pamphile W."/>
            <person name="Crosby M."/>
            <person name="Shen M."/>
            <person name="Vamathevan J.J."/>
            <person name="Lam P."/>
            <person name="McDonald L."/>
            <person name="Utterback T."/>
            <person name="Zalewski C."/>
            <person name="Makarova K.S."/>
            <person name="Aravind L."/>
            <person name="Daly M.J."/>
            <person name="Minton K.W."/>
            <person name="Fleischmann R.D."/>
            <person name="Ketchum K.A."/>
            <person name="Nelson K.E."/>
            <person name="Salzberg S."/>
            <person name="Smith H.O."/>
            <person name="Venter J.C."/>
            <person name="Fraser C.M."/>
        </authorList>
    </citation>
    <scope>NUCLEOTIDE SEQUENCE [LARGE SCALE GENOMIC DNA]</scope>
    <source>
        <strain evidence="8">ATCC 13939 / DSM 20539 / JCM 16871 / LMG 4051 / NBRC 15346 / NCIMB 9279 / R1 / VKM B-1422</strain>
    </source>
</reference>
<evidence type="ECO:0000259" key="6">
    <source>
        <dbReference type="Pfam" id="PF14833"/>
    </source>
</evidence>
<dbReference type="GeneID" id="69516736"/>
<dbReference type="Pfam" id="PF03446">
    <property type="entry name" value="NAD_binding_2"/>
    <property type="match status" value="1"/>
</dbReference>
<dbReference type="PROSITE" id="PS00895">
    <property type="entry name" value="3_HYDROXYISOBUT_DH"/>
    <property type="match status" value="1"/>
</dbReference>
<dbReference type="Pfam" id="PF14833">
    <property type="entry name" value="NAD_binding_11"/>
    <property type="match status" value="1"/>
</dbReference>
<dbReference type="PIR" id="H75510">
    <property type="entry name" value="H75510"/>
</dbReference>
<evidence type="ECO:0000313" key="8">
    <source>
        <dbReference type="Proteomes" id="UP000002524"/>
    </source>
</evidence>